<evidence type="ECO:0000259" key="7">
    <source>
        <dbReference type="PROSITE" id="PS51900"/>
    </source>
</evidence>
<dbReference type="Gene3D" id="1.10.150.130">
    <property type="match status" value="1"/>
</dbReference>
<dbReference type="InterPro" id="IPR025166">
    <property type="entry name" value="Integrase_DNA_bind_dom"/>
</dbReference>
<keyword evidence="3 5" id="KW-0238">DNA-binding</keyword>
<dbReference type="Gene3D" id="3.30.160.390">
    <property type="entry name" value="Integrase, DNA-binding domain"/>
    <property type="match status" value="1"/>
</dbReference>
<keyword evidence="2" id="KW-0229">DNA integration</keyword>
<evidence type="ECO:0000259" key="6">
    <source>
        <dbReference type="PROSITE" id="PS51898"/>
    </source>
</evidence>
<reference evidence="8" key="1">
    <citation type="submission" date="2023-03" db="EMBL/GenBank/DDBJ databases">
        <title>Multiphase analysis and comparison of six strains from genera Psychromarinibacter, Lutimaribacter, and Maritimibacter, including a novel species: Psychromarinibacter sediminicola sp. nov.</title>
        <authorList>
            <person name="Wang Y.-H."/>
            <person name="Ye M.-Q."/>
            <person name="Du Z.-J."/>
        </authorList>
    </citation>
    <scope>NUCLEOTIDE SEQUENCE</scope>
    <source>
        <strain evidence="8">C21-152</strain>
    </source>
</reference>
<dbReference type="GO" id="GO:0003677">
    <property type="term" value="F:DNA binding"/>
    <property type="evidence" value="ECO:0007669"/>
    <property type="project" value="UniProtKB-UniRule"/>
</dbReference>
<evidence type="ECO:0000256" key="5">
    <source>
        <dbReference type="PROSITE-ProRule" id="PRU01248"/>
    </source>
</evidence>
<dbReference type="AlphaFoldDB" id="A0AAE3T6E2"/>
<dbReference type="Pfam" id="PF00589">
    <property type="entry name" value="Phage_integrase"/>
    <property type="match status" value="1"/>
</dbReference>
<dbReference type="InterPro" id="IPR002104">
    <property type="entry name" value="Integrase_catalytic"/>
</dbReference>
<dbReference type="InterPro" id="IPR010998">
    <property type="entry name" value="Integrase_recombinase_N"/>
</dbReference>
<comment type="caution">
    <text evidence="8">The sequence shown here is derived from an EMBL/GenBank/DDBJ whole genome shotgun (WGS) entry which is preliminary data.</text>
</comment>
<gene>
    <name evidence="8" type="ORF">P1J78_00270</name>
</gene>
<dbReference type="PROSITE" id="PS51898">
    <property type="entry name" value="TYR_RECOMBINASE"/>
    <property type="match status" value="1"/>
</dbReference>
<dbReference type="GO" id="GO:0015074">
    <property type="term" value="P:DNA integration"/>
    <property type="evidence" value="ECO:0007669"/>
    <property type="project" value="UniProtKB-KW"/>
</dbReference>
<evidence type="ECO:0000256" key="2">
    <source>
        <dbReference type="ARBA" id="ARBA00022908"/>
    </source>
</evidence>
<feature type="domain" description="Core-binding (CB)" evidence="7">
    <location>
        <begin position="109"/>
        <end position="191"/>
    </location>
</feature>
<evidence type="ECO:0000256" key="3">
    <source>
        <dbReference type="ARBA" id="ARBA00023125"/>
    </source>
</evidence>
<proteinExistence type="inferred from homology"/>
<dbReference type="PROSITE" id="PS51900">
    <property type="entry name" value="CB"/>
    <property type="match status" value="1"/>
</dbReference>
<dbReference type="SUPFAM" id="SSF56349">
    <property type="entry name" value="DNA breaking-rejoining enzymes"/>
    <property type="match status" value="1"/>
</dbReference>
<dbReference type="InterPro" id="IPR011010">
    <property type="entry name" value="DNA_brk_join_enz"/>
</dbReference>
<keyword evidence="9" id="KW-1185">Reference proteome</keyword>
<dbReference type="PANTHER" id="PTHR30629:SF2">
    <property type="entry name" value="PROPHAGE INTEGRASE INTS-RELATED"/>
    <property type="match status" value="1"/>
</dbReference>
<evidence type="ECO:0000256" key="4">
    <source>
        <dbReference type="ARBA" id="ARBA00023172"/>
    </source>
</evidence>
<dbReference type="InterPro" id="IPR053876">
    <property type="entry name" value="Phage_int_M"/>
</dbReference>
<dbReference type="InterPro" id="IPR044068">
    <property type="entry name" value="CB"/>
</dbReference>
<dbReference type="Pfam" id="PF13356">
    <property type="entry name" value="Arm-DNA-bind_3"/>
    <property type="match status" value="1"/>
</dbReference>
<dbReference type="CDD" id="cd00801">
    <property type="entry name" value="INT_P4_C"/>
    <property type="match status" value="1"/>
</dbReference>
<accession>A0AAE3T6E2</accession>
<keyword evidence="4" id="KW-0233">DNA recombination</keyword>
<dbReference type="Proteomes" id="UP001220964">
    <property type="component" value="Unassembled WGS sequence"/>
</dbReference>
<dbReference type="Pfam" id="PF22022">
    <property type="entry name" value="Phage_int_M"/>
    <property type="match status" value="1"/>
</dbReference>
<evidence type="ECO:0000313" key="8">
    <source>
        <dbReference type="EMBL" id="MDF0599152.1"/>
    </source>
</evidence>
<comment type="similarity">
    <text evidence="1">Belongs to the 'phage' integrase family.</text>
</comment>
<dbReference type="InterPro" id="IPR050808">
    <property type="entry name" value="Phage_Integrase"/>
</dbReference>
<dbReference type="Gene3D" id="1.10.443.10">
    <property type="entry name" value="Intergrase catalytic core"/>
    <property type="match status" value="1"/>
</dbReference>
<sequence>MDGPSLDHEARGKQPGPHVEKRLNAAFVRKAPPGRHTDGGGLYLQVDHSGARRWLLRIVVRGKRRDFGLGSASLVSLAEAREKAYEYRKLARTGGNPVVRERAVEGKATTFAELARTVHERKFKERANNGKHIAQWINTLETYAFPLIGNLSVEDIHQDDLEQVLDPIWTTKPETARRVLQRMKTVFDHACGRGLRTKGNPATGMRSLMRDQRADTKHFSAVPYMEISDLVLDVDQSNDVGALALLFATLTAMRSGPIRAACWSEFDSGLQAWTIPAEKMKTRKEFTVPLSMPARSVLLRAQKHRTKASDLVFPSPSRPAKMISDATMRKLLQSKHPGATVHGMRTSFRTWAAEIVRADHDVAELCLAHKVGSRVAQIYNQAELLDHRLMLMEKWGLWAYGDLEPFSNGNDVEAIIRGRWMESA</sequence>
<evidence type="ECO:0000256" key="1">
    <source>
        <dbReference type="ARBA" id="ARBA00008857"/>
    </source>
</evidence>
<dbReference type="RefSeq" id="WP_275565302.1">
    <property type="nucleotide sequence ID" value="NZ_JARGYC010000001.1"/>
</dbReference>
<protein>
    <submittedName>
        <fullName evidence="8">Integrase arm-type DNA-binding domain-containing protein</fullName>
    </submittedName>
</protein>
<dbReference type="InterPro" id="IPR013762">
    <property type="entry name" value="Integrase-like_cat_sf"/>
</dbReference>
<dbReference type="EMBL" id="JARGYC010000001">
    <property type="protein sequence ID" value="MDF0599152.1"/>
    <property type="molecule type" value="Genomic_DNA"/>
</dbReference>
<feature type="domain" description="Tyr recombinase" evidence="6">
    <location>
        <begin position="217"/>
        <end position="393"/>
    </location>
</feature>
<dbReference type="InterPro" id="IPR038488">
    <property type="entry name" value="Integrase_DNA-bd_sf"/>
</dbReference>
<dbReference type="PANTHER" id="PTHR30629">
    <property type="entry name" value="PROPHAGE INTEGRASE"/>
    <property type="match status" value="1"/>
</dbReference>
<organism evidence="8 9">
    <name type="scientific">Psychromarinibacter sediminicola</name>
    <dbReference type="NCBI Taxonomy" id="3033385"/>
    <lineage>
        <taxon>Bacteria</taxon>
        <taxon>Pseudomonadati</taxon>
        <taxon>Pseudomonadota</taxon>
        <taxon>Alphaproteobacteria</taxon>
        <taxon>Rhodobacterales</taxon>
        <taxon>Paracoccaceae</taxon>
        <taxon>Psychromarinibacter</taxon>
    </lineage>
</organism>
<name>A0AAE3T6E2_9RHOB</name>
<dbReference type="GO" id="GO:0006310">
    <property type="term" value="P:DNA recombination"/>
    <property type="evidence" value="ECO:0007669"/>
    <property type="project" value="UniProtKB-KW"/>
</dbReference>
<evidence type="ECO:0000313" key="9">
    <source>
        <dbReference type="Proteomes" id="UP001220964"/>
    </source>
</evidence>